<evidence type="ECO:0000256" key="3">
    <source>
        <dbReference type="PROSITE-ProRule" id="PRU00191"/>
    </source>
</evidence>
<dbReference type="CDD" id="cd01776">
    <property type="entry name" value="RA_Rin"/>
    <property type="match status" value="1"/>
</dbReference>
<dbReference type="InterPro" id="IPR045046">
    <property type="entry name" value="Vps9-like"/>
</dbReference>
<feature type="compositionally biased region" description="Acidic residues" evidence="4">
    <location>
        <begin position="55"/>
        <end position="64"/>
    </location>
</feature>
<dbReference type="Pfam" id="PF23268">
    <property type="entry name" value="RIN1"/>
    <property type="match status" value="1"/>
</dbReference>
<evidence type="ECO:0000256" key="4">
    <source>
        <dbReference type="SAM" id="MobiDB-lite"/>
    </source>
</evidence>
<protein>
    <submittedName>
        <fullName evidence="9">Uncharacterized protein LOC101853809</fullName>
    </submittedName>
</protein>
<keyword evidence="8" id="KW-1185">Reference proteome</keyword>
<accession>A0ABM1VZ27</accession>
<name>A0ABM1VZ27_APLCA</name>
<dbReference type="Pfam" id="PF02204">
    <property type="entry name" value="VPS9"/>
    <property type="match status" value="1"/>
</dbReference>
<evidence type="ECO:0000313" key="9">
    <source>
        <dbReference type="RefSeq" id="XP_035827670.1"/>
    </source>
</evidence>
<reference evidence="9" key="1">
    <citation type="submission" date="2025-08" db="UniProtKB">
        <authorList>
            <consortium name="RefSeq"/>
        </authorList>
    </citation>
    <scope>IDENTIFICATION</scope>
</reference>
<evidence type="ECO:0000256" key="2">
    <source>
        <dbReference type="ARBA" id="ARBA00022468"/>
    </source>
</evidence>
<organism evidence="8 9">
    <name type="scientific">Aplysia californica</name>
    <name type="common">California sea hare</name>
    <dbReference type="NCBI Taxonomy" id="6500"/>
    <lineage>
        <taxon>Eukaryota</taxon>
        <taxon>Metazoa</taxon>
        <taxon>Spiralia</taxon>
        <taxon>Lophotrochozoa</taxon>
        <taxon>Mollusca</taxon>
        <taxon>Gastropoda</taxon>
        <taxon>Heterobranchia</taxon>
        <taxon>Euthyneura</taxon>
        <taxon>Tectipleura</taxon>
        <taxon>Aplysiida</taxon>
        <taxon>Aplysioidea</taxon>
        <taxon>Aplysiidae</taxon>
        <taxon>Aplysia</taxon>
    </lineage>
</organism>
<feature type="region of interest" description="Disordered" evidence="4">
    <location>
        <begin position="591"/>
        <end position="639"/>
    </location>
</feature>
<dbReference type="Gene3D" id="1.20.1050.80">
    <property type="entry name" value="VPS9 domain"/>
    <property type="match status" value="1"/>
</dbReference>
<feature type="compositionally biased region" description="Polar residues" evidence="4">
    <location>
        <begin position="106"/>
        <end position="121"/>
    </location>
</feature>
<dbReference type="PROSITE" id="PS51205">
    <property type="entry name" value="VPS9"/>
    <property type="match status" value="1"/>
</dbReference>
<feature type="region of interest" description="Disordered" evidence="4">
    <location>
        <begin position="1067"/>
        <end position="1098"/>
    </location>
</feature>
<feature type="compositionally biased region" description="Low complexity" evidence="4">
    <location>
        <begin position="348"/>
        <end position="358"/>
    </location>
</feature>
<feature type="domain" description="Ras-associating" evidence="6">
    <location>
        <begin position="1587"/>
        <end position="1676"/>
    </location>
</feature>
<dbReference type="Gene3D" id="3.30.505.10">
    <property type="entry name" value="SH2 domain"/>
    <property type="match status" value="1"/>
</dbReference>
<dbReference type="SUPFAM" id="SSF109993">
    <property type="entry name" value="VPS9 domain"/>
    <property type="match status" value="1"/>
</dbReference>
<feature type="compositionally biased region" description="Low complexity" evidence="4">
    <location>
        <begin position="428"/>
        <end position="437"/>
    </location>
</feature>
<feature type="compositionally biased region" description="Polar residues" evidence="4">
    <location>
        <begin position="1082"/>
        <end position="1092"/>
    </location>
</feature>
<comment type="similarity">
    <text evidence="1">Belongs to the RIN (Ras interaction/interference) family.</text>
</comment>
<keyword evidence="2" id="KW-0343">GTPase activation</keyword>
<dbReference type="InterPro" id="IPR037191">
    <property type="entry name" value="VPS9_dom_sf"/>
</dbReference>
<feature type="region of interest" description="Disordered" evidence="4">
    <location>
        <begin position="341"/>
        <end position="362"/>
    </location>
</feature>
<feature type="compositionally biased region" description="Basic and acidic residues" evidence="4">
    <location>
        <begin position="591"/>
        <end position="601"/>
    </location>
</feature>
<evidence type="ECO:0000259" key="6">
    <source>
        <dbReference type="PROSITE" id="PS50200"/>
    </source>
</evidence>
<keyword evidence="3" id="KW-0727">SH2 domain</keyword>
<feature type="domain" description="SH2" evidence="5">
    <location>
        <begin position="199"/>
        <end position="292"/>
    </location>
</feature>
<dbReference type="InterPro" id="IPR000980">
    <property type="entry name" value="SH2"/>
</dbReference>
<feature type="domain" description="VPS9" evidence="7">
    <location>
        <begin position="1419"/>
        <end position="1570"/>
    </location>
</feature>
<proteinExistence type="inferred from homology"/>
<feature type="region of interest" description="Disordered" evidence="4">
    <location>
        <begin position="97"/>
        <end position="179"/>
    </location>
</feature>
<dbReference type="PROSITE" id="PS50001">
    <property type="entry name" value="SH2"/>
    <property type="match status" value="1"/>
</dbReference>
<evidence type="ECO:0000256" key="1">
    <source>
        <dbReference type="ARBA" id="ARBA00006919"/>
    </source>
</evidence>
<dbReference type="Pfam" id="PF00788">
    <property type="entry name" value="RA"/>
    <property type="match status" value="1"/>
</dbReference>
<evidence type="ECO:0000313" key="8">
    <source>
        <dbReference type="Proteomes" id="UP000694888"/>
    </source>
</evidence>
<dbReference type="PANTHER" id="PTHR23101">
    <property type="entry name" value="RAB GDP/GTP EXCHANGE FACTOR"/>
    <property type="match status" value="1"/>
</dbReference>
<feature type="compositionally biased region" description="Polar residues" evidence="4">
    <location>
        <begin position="411"/>
        <end position="427"/>
    </location>
</feature>
<dbReference type="InterPro" id="IPR000159">
    <property type="entry name" value="RA_dom"/>
</dbReference>
<dbReference type="InterPro" id="IPR003123">
    <property type="entry name" value="VPS9"/>
</dbReference>
<feature type="compositionally biased region" description="Polar residues" evidence="4">
    <location>
        <begin position="475"/>
        <end position="498"/>
    </location>
</feature>
<dbReference type="SMART" id="SM00252">
    <property type="entry name" value="SH2"/>
    <property type="match status" value="1"/>
</dbReference>
<feature type="compositionally biased region" description="Polar residues" evidence="4">
    <location>
        <begin position="1281"/>
        <end position="1306"/>
    </location>
</feature>
<dbReference type="Proteomes" id="UP000694888">
    <property type="component" value="Unplaced"/>
</dbReference>
<dbReference type="PANTHER" id="PTHR23101:SF104">
    <property type="entry name" value="PROTEIN SPRINT"/>
    <property type="match status" value="1"/>
</dbReference>
<evidence type="ECO:0000259" key="7">
    <source>
        <dbReference type="PROSITE" id="PS51205"/>
    </source>
</evidence>
<dbReference type="Pfam" id="PF00017">
    <property type="entry name" value="SH2"/>
    <property type="match status" value="1"/>
</dbReference>
<feature type="compositionally biased region" description="Basic and acidic residues" evidence="4">
    <location>
        <begin position="124"/>
        <end position="140"/>
    </location>
</feature>
<feature type="region of interest" description="Disordered" evidence="4">
    <location>
        <begin position="1275"/>
        <end position="1309"/>
    </location>
</feature>
<feature type="compositionally biased region" description="Low complexity" evidence="4">
    <location>
        <begin position="1187"/>
        <end position="1228"/>
    </location>
</feature>
<feature type="region of interest" description="Disordered" evidence="4">
    <location>
        <begin position="53"/>
        <end position="79"/>
    </location>
</feature>
<dbReference type="SMART" id="SM00167">
    <property type="entry name" value="VPS9"/>
    <property type="match status" value="1"/>
</dbReference>
<evidence type="ECO:0000259" key="5">
    <source>
        <dbReference type="PROSITE" id="PS50001"/>
    </source>
</evidence>
<dbReference type="GeneID" id="101853809"/>
<feature type="compositionally biased region" description="Polar residues" evidence="4">
    <location>
        <begin position="602"/>
        <end position="625"/>
    </location>
</feature>
<feature type="region of interest" description="Disordered" evidence="4">
    <location>
        <begin position="1110"/>
        <end position="1232"/>
    </location>
</feature>
<dbReference type="SMART" id="SM00314">
    <property type="entry name" value="RA"/>
    <property type="match status" value="1"/>
</dbReference>
<dbReference type="InterPro" id="IPR036860">
    <property type="entry name" value="SH2_dom_sf"/>
</dbReference>
<sequence length="1689" mass="185254">MEEENLIVERVDNVDAEIDMTEKEKERSSYLKMLGNIANDLDSLMCDLYHVEKGEEPEEEPEGEEPLKPVGVAGAEQGRGLRSITVSSGDTLGKDSFFSSTVTTSHHQPGQPTSSSHSLASLTDAERQECDSVDSGHDGRTQTGPSPLVFEPGHFGTPRRGHSAQMVPTSGIQMSSSSRMEETRLISTVERLVKTNSIWLLAGLSRAGAVHLLKDRETGNFIVRKSSQASSLALSVQSRLSGHPAVDHYLIEGSDAGFRLQGSAHFFHSVPALIAYYVDNMDEIPYHLRLPSAILQARSTRELASLDMLGQDFWVSPISRKSPSPQPSFGLLHKSCSEPINIQHPIPRSTSQDSTSSRSDSDFSHFMRARNNIEGALRGQPKKFLTRPGEDSQGSVEVSLPSQPCLPPQLNSASGTTPGISVSRNKNSSSLQQISSSNHRQSLRVERSVSHESWLLASSPTCLPPQPELPLKAGQSKQAELSSADIYSSNPSNIPVGTSSGPPLGGSLGPLPAGAWQAQGKSRAWTHPKVEAPKVKSNLYFTTNLGLMQAAESNYFSSSLSDRLSDYEDIWRNSIAEVDPRTAMELRGNCERDSQTFDSHSKPSQSQNGSGKTRRNSAGVSTVPQSACDASAVTSNPSGLSALEQARQIAGSVSDDEWPPLPVAHVKGIQRMENVFSDEPVPLTENPSFCSTSQEGRFVSEKYIGSIQIPNGASQEIKFVTSHSVNIGRPPVVSQPTSPPPQPTSSSVVRNSTTPVQECRQLSKCVFTTTMSVIMSEGGSSEQSSTPTHIEQSANIDSSFVIQEEDTRRKQTATPLSVLGRLSRLKSSSESSIATLSSPLYAEPADAVRLRDKHGKAVNIQVRRRSAPIAPTDPATSKQKVSQNPQLETIFSPDQQDQTQNKFTFDNVQAPVALSRSISLRTGPTHDKPQLQRKHSWRDRLNRLKLGTKALTQRLSPTSDLSHRKHWKPPMAITLGLDPASLNEDVAGALTEPNTPSHTSLFPAKFPVGQGDPRVSVFSESSTVQDMISCVHPELSVRPIPVRHLTPQRAGPPSEYDNLHIYRQSTHSSQGTVYSPPWESGKANQLMQTTPSPTLPPAMDLQERVQRWQEANSSYQEGAGKGNIMSGMDVPASPRSEVKRSNRLDSGSSIDGHHQQQHQQQGRERAASKSSELTSKRSQHESDHVGTNLTSNINHSSSSSCNNNNNNTAIPNNNNNNNNCNTDTSGKNKPALERLSSKCPDVVHCHSVANDSSSQAVQSSSELAGYRIPAMEPDETEHVDQQQTGDPDTRGNTLNPDSRRNSSSMKSPGAKIKDYIVKLSSDTHTTFGSTIENFIQCTLESQETNPQHVMRNVRQFMNGIKNYLVKHGEGELEDLIERERSKLKVNEILNIDAILEQSLHVCVLRPVKHHLYRLFVDTYSRNGALQQLSDNIKYARSRSSQEIGVKPGLQLPSGQDMERIKRQLELMQRAYSPLQKLEHLLKATSTIYHCVQGKVHQLPSRGPSSLGADDFLPVLIYVIVHCGLVAAEVEADFMWGLLQPSLLTGEGGYYLTTLSSAVLVLKNFAATHQQTNTMHIEGHLPTISDMQGFLKIAIPDEVHGSITWKTLPVRPNMNTRDVRALIAHKFKVTNPQDYGLFLLCDGVESQLNEADCPQIVKGDHKLQHKDCYFAFKRLDANIAWPRHVQQKDT</sequence>
<gene>
    <name evidence="9" type="primary">LOC101853809</name>
</gene>
<feature type="region of interest" description="Disordered" evidence="4">
    <location>
        <begin position="728"/>
        <end position="755"/>
    </location>
</feature>
<dbReference type="RefSeq" id="XP_035827670.1">
    <property type="nucleotide sequence ID" value="XM_035971777.1"/>
</dbReference>
<dbReference type="SUPFAM" id="SSF55550">
    <property type="entry name" value="SH2 domain"/>
    <property type="match status" value="1"/>
</dbReference>
<feature type="compositionally biased region" description="Basic and acidic residues" evidence="4">
    <location>
        <begin position="1174"/>
        <end position="1184"/>
    </location>
</feature>
<feature type="region of interest" description="Disordered" evidence="4">
    <location>
        <begin position="375"/>
        <end position="445"/>
    </location>
</feature>
<feature type="compositionally biased region" description="Polar residues" evidence="4">
    <location>
        <begin position="166"/>
        <end position="178"/>
    </location>
</feature>
<dbReference type="PROSITE" id="PS50200">
    <property type="entry name" value="RA"/>
    <property type="match status" value="1"/>
</dbReference>
<feature type="region of interest" description="Disordered" evidence="4">
    <location>
        <begin position="465"/>
        <end position="507"/>
    </location>
</feature>